<dbReference type="Gene3D" id="3.40.366.10">
    <property type="entry name" value="Malonyl-Coenzyme A Acyl Carrier Protein, domain 2"/>
    <property type="match status" value="1"/>
</dbReference>
<dbReference type="CDD" id="cd02440">
    <property type="entry name" value="AdoMet_MTases"/>
    <property type="match status" value="1"/>
</dbReference>
<dbReference type="InterPro" id="IPR013217">
    <property type="entry name" value="Methyltransf_12"/>
</dbReference>
<dbReference type="Gene3D" id="3.10.129.110">
    <property type="entry name" value="Polyketide synthase dehydratase"/>
    <property type="match status" value="1"/>
</dbReference>
<dbReference type="InterPro" id="IPR020806">
    <property type="entry name" value="PKS_PP-bd"/>
</dbReference>
<dbReference type="PROSITE" id="PS50075">
    <property type="entry name" value="CARRIER"/>
    <property type="match status" value="1"/>
</dbReference>
<evidence type="ECO:0000256" key="4">
    <source>
        <dbReference type="ARBA" id="ARBA00023268"/>
    </source>
</evidence>
<evidence type="ECO:0000313" key="12">
    <source>
        <dbReference type="Proteomes" id="UP000738349"/>
    </source>
</evidence>
<dbReference type="InterPro" id="IPR036291">
    <property type="entry name" value="NAD(P)-bd_dom_sf"/>
</dbReference>
<dbReference type="SUPFAM" id="SSF53901">
    <property type="entry name" value="Thiolase-like"/>
    <property type="match status" value="1"/>
</dbReference>
<feature type="region of interest" description="C-terminal hotdog fold" evidence="6">
    <location>
        <begin position="1097"/>
        <end position="1249"/>
    </location>
</feature>
<dbReference type="Gene3D" id="1.10.1200.10">
    <property type="entry name" value="ACP-like"/>
    <property type="match status" value="1"/>
</dbReference>
<dbReference type="SUPFAM" id="SSF51735">
    <property type="entry name" value="NAD(P)-binding Rossmann-fold domains"/>
    <property type="match status" value="1"/>
</dbReference>
<dbReference type="Pfam" id="PF00109">
    <property type="entry name" value="ketoacyl-synt"/>
    <property type="match status" value="1"/>
</dbReference>
<dbReference type="InterPro" id="IPR016036">
    <property type="entry name" value="Malonyl_transacylase_ACP-bd"/>
</dbReference>
<dbReference type="OrthoDB" id="329835at2759"/>
<dbReference type="Gene3D" id="3.40.50.150">
    <property type="entry name" value="Vaccinia Virus protein VP39"/>
    <property type="match status" value="1"/>
</dbReference>
<dbReference type="PROSITE" id="PS00606">
    <property type="entry name" value="KS3_1"/>
    <property type="match status" value="1"/>
</dbReference>
<dbReference type="Pfam" id="PF00550">
    <property type="entry name" value="PP-binding"/>
    <property type="match status" value="1"/>
</dbReference>
<dbReference type="InterPro" id="IPR036736">
    <property type="entry name" value="ACP-like_sf"/>
</dbReference>
<proteinExistence type="predicted"/>
<dbReference type="InterPro" id="IPR042104">
    <property type="entry name" value="PKS_dehydratase_sf"/>
</dbReference>
<dbReference type="InterPro" id="IPR014031">
    <property type="entry name" value="Ketoacyl_synth_C"/>
</dbReference>
<feature type="region of interest" description="Disordered" evidence="7">
    <location>
        <begin position="1385"/>
        <end position="1414"/>
    </location>
</feature>
<evidence type="ECO:0000256" key="3">
    <source>
        <dbReference type="ARBA" id="ARBA00022679"/>
    </source>
</evidence>
<feature type="domain" description="Ketosynthase family 3 (KS3)" evidence="9">
    <location>
        <begin position="7"/>
        <end position="431"/>
    </location>
</feature>
<gene>
    <name evidence="11" type="ORF">EDB81DRAFT_695655</name>
</gene>
<evidence type="ECO:0000259" key="8">
    <source>
        <dbReference type="PROSITE" id="PS50075"/>
    </source>
</evidence>
<dbReference type="SUPFAM" id="SSF53335">
    <property type="entry name" value="S-adenosyl-L-methionine-dependent methyltransferases"/>
    <property type="match status" value="1"/>
</dbReference>
<dbReference type="Pfam" id="PF18558">
    <property type="entry name" value="HTH_51"/>
    <property type="match status" value="1"/>
</dbReference>
<dbReference type="Pfam" id="PF00698">
    <property type="entry name" value="Acyl_transf_1"/>
    <property type="match status" value="1"/>
</dbReference>
<dbReference type="PANTHER" id="PTHR45681:SF6">
    <property type="entry name" value="POLYKETIDE SYNTHASE 37"/>
    <property type="match status" value="1"/>
</dbReference>
<dbReference type="SUPFAM" id="SSF47336">
    <property type="entry name" value="ACP-like"/>
    <property type="match status" value="1"/>
</dbReference>
<dbReference type="InterPro" id="IPR006162">
    <property type="entry name" value="Ppantetheine_attach_site"/>
</dbReference>
<dbReference type="InterPro" id="IPR001227">
    <property type="entry name" value="Ac_transferase_dom_sf"/>
</dbReference>
<sequence length="2280" mass="248705">MKTMENDDTIVVVGMSIKVAGADDLDEFSQMLRTGESQHELIGPERLMFDTLFREEDKDPLRNWYGNFIRDADAFDHKFFKRSPRESTTMDPQQRLFLQAAYQAVDQSGYFSETTTSTKDRDKNHVGVYLGACAGDYEHHAACHVPNAFTATGNLKSFIPGKVSHYFGWTGPSMTFDTACSASAVAIHTACRNLLSGECTAALAGGVSTITNFLWFQNLAGASFLSPTGQCKPFDESADGYCRAEGIACVFLKKMSDAIADGNPILARIASTAVYQNQNCTPLFVPNSPSLSQLFKDVVEKAKLSPRDVSLVEAHGTGTPVGDPAEYESIRLALGGPVRSKPLPIGSVKGHIGHAEGASGVISLIKIIMMMLGGYIPPQASFSKMSHHIKVAPSDMLEVVTSLRTWDDEFKVALINNYGASGSNASMVITQPPNCRSWPASTHSGNFNFPFRLSAHGAQGIAAYCAKLLSCLQSLPDVTLADISFNVNRQFNPSLAQHLIFSCRTVAELHVKLSSLSTSTDQPDSCIVTAPPGRPIILCFGGQVSTYVGLDRKLYDGISVFRQHLDECDSVIQSLGLSSIYPDIFLRTPVEDTVKLQTMLFAMQYSCAKSWIDCGLSTKVVAVTGHSFGEITALCISGALSLEDTVKLVAGRARLVRDAWGPDRGAMMAVEADEAHVHELLAESNARNHGYGLAEIACYNGPRGFTLAGSTGAIDGVAATMASSGKFSSIRAKRLNVTNAFHSNLVEPLLNDLEDIGRDLTFNGPIIPIERATETRSMSRLTSRFVPDHMRSPVFFNHAIQRLAKEHPSAIFLEAGSSSTITIMASRALAGQTTPGSHYFQAINMTNDGGFDNLADATTSLWKQGLLVSFWAHHPVQASDFSTIILPPYQFEKFHHWLELKSPVDAVAKAAAALGPAGNISDGQQLRDERKEGLWTFLGDGEGSGSHKGLRFRINTESQDYAKFISGHLIAQTAPICPATLEVNMAIEALFSLHTEWNARGLQPVIYDMVNHAPLCVDPSRTVYLDLEPLNDEGTLWKWSISSISTGLEADGQTHVEARLHVRDPSEATYKAEFARFERLVSHSRCTDMLRVGLDGNEHLDMLTGRNVYRAFGDIVDYGQLYRGVRAVIGGTDECVGQVHKRHGGDTWLDVPLSDSFSQVGGIWVNCMTDCSPSDMFIATGCDMSMRSPRVSTQYGPEGPDTWHVFARHTRETDKLYMTDVFVFEASSGMLCEVMLGIQYARVAKASMRKMLTRLTTDASVMMNKPAATTIPVVLPQSTNEAPAVAAVTEKPATKQKKAKSSAHPDLTEDVRNLVANVAGIEASEITLDSEMADVGIDSLMGMELAREVQVVFKCTLDQTELMEATSLRKFVTCISRALFGPDDAANGASVAEDESSDDGDDGSGEDSSIEAGEGCSQSKDELAVAVTPPQPNPAALFSSSGTATTTATPVLSNLELFQSEILESFAEVKLLCDQHLVEYQIDNIDRVVLAASNRLCVALVVEVFEELGCPLRSATAGQVLERVQFQPQHGRLMEFIYRFLENEARLIDVDPVSGQVARTNMAAPRKPSEAILQELLATYPNFVVANKLTYYAGKHLAAVLSGKTDGLRAIFGSTQGRELVQALYCEHTFNRMNYGQMRLVIERLVSRIQGRQRGETLKILEVGAGTGGTTYVLAPYLATLDIPIEYTFTDISGSMVANARRKFGKLYPFMRFAVHDIERPPAEALKHQHIIIGSNAVHATHNLVNSTSNLRSALRPDGFLMMLEMTEPVAFVDLIFGLLEGWWLFDDWRKHAIIAAEDWERDLHAAGFGHVDWTDGNLAENAFQKVIIAMASGPKRGRLPKASVEADDMDATQSPEQVEAREKKAETFVAKYTAGFALPGVPGVSALSPAVNAGTAPAHQVERKAVVVLTGATGSLGSHLAASLVSQSAVGTVVCVNRRSSTPVERRQMEAFSSRGIQLSSDELSKLRILEADSSKSRLGLAESEYTWLVQHGTHIVHNAWPMSGTRSVRAFEPQFQSLRNLLDLARDMACANRGPRISFQLVSSIGVVGHATGPRIREERVPMASVLPIGYCEAKWICERMLDETLHKYPGRFRAMVVRPGQIAGSSVSGFWNPVEHFAFLVKSAQALRMWPDFDGVLQWVPVNHVAGTMVDLLRIGDGNAPECYPVYHIDNPVGQPWTEMSRVLAGALGIPSDRVIPFRKWVRMVRHSPLLAETENPAARLIDFLDHNFERMSCGGLILDTANSQKHSRTLAAEGPVAAAVARKYVSSWKAMGFLND</sequence>
<keyword evidence="2" id="KW-0597">Phosphoprotein</keyword>
<evidence type="ECO:0000256" key="7">
    <source>
        <dbReference type="SAM" id="MobiDB-lite"/>
    </source>
</evidence>
<dbReference type="PROSITE" id="PS52019">
    <property type="entry name" value="PKS_MFAS_DH"/>
    <property type="match status" value="1"/>
</dbReference>
<dbReference type="EMBL" id="JAGMUV010000015">
    <property type="protein sequence ID" value="KAH7133939.1"/>
    <property type="molecule type" value="Genomic_DNA"/>
</dbReference>
<feature type="domain" description="PKS/mFAS DH" evidence="10">
    <location>
        <begin position="935"/>
        <end position="1249"/>
    </location>
</feature>
<dbReference type="InterPro" id="IPR020841">
    <property type="entry name" value="PKS_Beta-ketoAc_synthase_dom"/>
</dbReference>
<keyword evidence="1" id="KW-0596">Phosphopantetheine</keyword>
<keyword evidence="4" id="KW-0511">Multifunctional enzyme</keyword>
<dbReference type="InterPro" id="IPR014043">
    <property type="entry name" value="Acyl_transferase_dom"/>
</dbReference>
<dbReference type="Pfam" id="PF07993">
    <property type="entry name" value="NAD_binding_4"/>
    <property type="match status" value="1"/>
</dbReference>
<protein>
    <recommendedName>
        <fullName evidence="13">Polyketide synthase</fullName>
    </recommendedName>
</protein>
<dbReference type="InterPro" id="IPR018201">
    <property type="entry name" value="Ketoacyl_synth_AS"/>
</dbReference>
<evidence type="ECO:0000259" key="10">
    <source>
        <dbReference type="PROSITE" id="PS52019"/>
    </source>
</evidence>
<dbReference type="InterPro" id="IPR050444">
    <property type="entry name" value="Polyketide_Synthase"/>
</dbReference>
<feature type="region of interest" description="N-terminal hotdog fold" evidence="6">
    <location>
        <begin position="935"/>
        <end position="1067"/>
    </location>
</feature>
<dbReference type="Proteomes" id="UP000738349">
    <property type="component" value="Unassembled WGS sequence"/>
</dbReference>
<dbReference type="Gene3D" id="3.40.50.720">
    <property type="entry name" value="NAD(P)-binding Rossmann-like Domain"/>
    <property type="match status" value="1"/>
</dbReference>
<dbReference type="PROSITE" id="PS00012">
    <property type="entry name" value="PHOSPHOPANTETHEINE"/>
    <property type="match status" value="1"/>
</dbReference>
<evidence type="ECO:0008006" key="13">
    <source>
        <dbReference type="Google" id="ProtNLM"/>
    </source>
</evidence>
<dbReference type="SMART" id="SM00827">
    <property type="entry name" value="PKS_AT"/>
    <property type="match status" value="1"/>
</dbReference>
<dbReference type="SUPFAM" id="SSF52151">
    <property type="entry name" value="FabD/lysophospholipase-like"/>
    <property type="match status" value="1"/>
</dbReference>
<keyword evidence="5" id="KW-0012">Acyltransferase</keyword>
<dbReference type="InterPro" id="IPR014030">
    <property type="entry name" value="Ketoacyl_synth_N"/>
</dbReference>
<dbReference type="Pfam" id="PF08242">
    <property type="entry name" value="Methyltransf_12"/>
    <property type="match status" value="1"/>
</dbReference>
<dbReference type="InterPro" id="IPR013120">
    <property type="entry name" value="FAR_NAD-bd"/>
</dbReference>
<evidence type="ECO:0000256" key="5">
    <source>
        <dbReference type="ARBA" id="ARBA00023315"/>
    </source>
</evidence>
<dbReference type="Gene3D" id="3.40.47.10">
    <property type="match status" value="1"/>
</dbReference>
<dbReference type="InterPro" id="IPR029063">
    <property type="entry name" value="SAM-dependent_MTases_sf"/>
</dbReference>
<dbReference type="GO" id="GO:0004315">
    <property type="term" value="F:3-oxoacyl-[acyl-carrier-protein] synthase activity"/>
    <property type="evidence" value="ECO:0007669"/>
    <property type="project" value="InterPro"/>
</dbReference>
<keyword evidence="12" id="KW-1185">Reference proteome</keyword>
<feature type="compositionally biased region" description="Acidic residues" evidence="7">
    <location>
        <begin position="1392"/>
        <end position="1409"/>
    </location>
</feature>
<evidence type="ECO:0000256" key="2">
    <source>
        <dbReference type="ARBA" id="ARBA00022553"/>
    </source>
</evidence>
<accession>A0A9P9IX70</accession>
<evidence type="ECO:0000256" key="6">
    <source>
        <dbReference type="PROSITE-ProRule" id="PRU01363"/>
    </source>
</evidence>
<dbReference type="InterPro" id="IPR016039">
    <property type="entry name" value="Thiolase-like"/>
</dbReference>
<feature type="active site" description="Proton donor; for dehydratase activity" evidence="6">
    <location>
        <position position="1155"/>
    </location>
</feature>
<dbReference type="SMART" id="SM00823">
    <property type="entry name" value="PKS_PP"/>
    <property type="match status" value="1"/>
</dbReference>
<dbReference type="SMART" id="SM00825">
    <property type="entry name" value="PKS_KS"/>
    <property type="match status" value="1"/>
</dbReference>
<dbReference type="CDD" id="cd00833">
    <property type="entry name" value="PKS"/>
    <property type="match status" value="1"/>
</dbReference>
<name>A0A9P9IX70_9HYPO</name>
<evidence type="ECO:0000259" key="9">
    <source>
        <dbReference type="PROSITE" id="PS52004"/>
    </source>
</evidence>
<dbReference type="GO" id="GO:0044550">
    <property type="term" value="P:secondary metabolite biosynthetic process"/>
    <property type="evidence" value="ECO:0007669"/>
    <property type="project" value="UniProtKB-ARBA"/>
</dbReference>
<dbReference type="Gene3D" id="3.30.70.3290">
    <property type="match status" value="1"/>
</dbReference>
<feature type="active site" description="Proton acceptor; for dehydratase activity" evidence="6">
    <location>
        <position position="968"/>
    </location>
</feature>
<reference evidence="11" key="1">
    <citation type="journal article" date="2021" name="Nat. Commun.">
        <title>Genetic determinants of endophytism in the Arabidopsis root mycobiome.</title>
        <authorList>
            <person name="Mesny F."/>
            <person name="Miyauchi S."/>
            <person name="Thiergart T."/>
            <person name="Pickel B."/>
            <person name="Atanasova L."/>
            <person name="Karlsson M."/>
            <person name="Huettel B."/>
            <person name="Barry K.W."/>
            <person name="Haridas S."/>
            <person name="Chen C."/>
            <person name="Bauer D."/>
            <person name="Andreopoulos W."/>
            <person name="Pangilinan J."/>
            <person name="LaButti K."/>
            <person name="Riley R."/>
            <person name="Lipzen A."/>
            <person name="Clum A."/>
            <person name="Drula E."/>
            <person name="Henrissat B."/>
            <person name="Kohler A."/>
            <person name="Grigoriev I.V."/>
            <person name="Martin F.M."/>
            <person name="Hacquard S."/>
        </authorList>
    </citation>
    <scope>NUCLEOTIDE SEQUENCE</scope>
    <source>
        <strain evidence="11">MPI-CAGE-AT-0147</strain>
    </source>
</reference>
<keyword evidence="3" id="KW-0808">Transferase</keyword>
<dbReference type="InterPro" id="IPR009081">
    <property type="entry name" value="PP-bd_ACP"/>
</dbReference>
<evidence type="ECO:0000256" key="1">
    <source>
        <dbReference type="ARBA" id="ARBA00022450"/>
    </source>
</evidence>
<organism evidence="11 12">
    <name type="scientific">Dactylonectria macrodidyma</name>
    <dbReference type="NCBI Taxonomy" id="307937"/>
    <lineage>
        <taxon>Eukaryota</taxon>
        <taxon>Fungi</taxon>
        <taxon>Dikarya</taxon>
        <taxon>Ascomycota</taxon>
        <taxon>Pezizomycotina</taxon>
        <taxon>Sordariomycetes</taxon>
        <taxon>Hypocreomycetidae</taxon>
        <taxon>Hypocreales</taxon>
        <taxon>Nectriaceae</taxon>
        <taxon>Dactylonectria</taxon>
    </lineage>
</organism>
<dbReference type="GO" id="GO:0006633">
    <property type="term" value="P:fatty acid biosynthetic process"/>
    <property type="evidence" value="ECO:0007669"/>
    <property type="project" value="InterPro"/>
</dbReference>
<comment type="caution">
    <text evidence="11">The sequence shown here is derived from an EMBL/GenBank/DDBJ whole genome shotgun (WGS) entry which is preliminary data.</text>
</comment>
<feature type="domain" description="Carrier" evidence="8">
    <location>
        <begin position="1305"/>
        <end position="1379"/>
    </location>
</feature>
<dbReference type="InterPro" id="IPR049900">
    <property type="entry name" value="PKS_mFAS_DH"/>
</dbReference>
<dbReference type="InterPro" id="IPR016035">
    <property type="entry name" value="Acyl_Trfase/lysoPLipase"/>
</dbReference>
<dbReference type="GO" id="GO:0031177">
    <property type="term" value="F:phosphopantetheine binding"/>
    <property type="evidence" value="ECO:0007669"/>
    <property type="project" value="InterPro"/>
</dbReference>
<dbReference type="PROSITE" id="PS52004">
    <property type="entry name" value="KS3_2"/>
    <property type="match status" value="1"/>
</dbReference>
<dbReference type="Pfam" id="PF02801">
    <property type="entry name" value="Ketoacyl-synt_C"/>
    <property type="match status" value="1"/>
</dbReference>
<dbReference type="SUPFAM" id="SSF55048">
    <property type="entry name" value="Probable ACP-binding domain of malonyl-CoA ACP transacylase"/>
    <property type="match status" value="1"/>
</dbReference>
<evidence type="ECO:0000313" key="11">
    <source>
        <dbReference type="EMBL" id="KAH7133939.1"/>
    </source>
</evidence>
<dbReference type="PANTHER" id="PTHR45681">
    <property type="entry name" value="POLYKETIDE SYNTHASE 44-RELATED"/>
    <property type="match status" value="1"/>
</dbReference>
<dbReference type="InterPro" id="IPR041068">
    <property type="entry name" value="HTH_51"/>
</dbReference>